<dbReference type="PANTHER" id="PTHR34193:SF1">
    <property type="entry name" value="EXPRESSED PROTEIN"/>
    <property type="match status" value="1"/>
</dbReference>
<sequence length="278" mass="31935">MFHLDQGKNFPRNHLYRTHHVHSSANRDSAEENDFDFWKQAHTYEDFGCYSPVTWETNALRSNMKDDESSPLLPHNHHYSIPCPTPSREEIILQSTKDLMEMIQDMPESCYEISLKDFVDEQQSTQGVKEENNVQETSFDFHIEPQVRKQKRKTQKGYTTRQISRTSSMESEIFLIKVFFPTFLGSKKKEKAPENRSKVSPRPSAGGPENHNDWSKIRKFFLNKKSGASCSSGSTSSSSNSSTTRSVTCRSSGSNILTGCWFIRSKKSKSKRQRGLVM</sequence>
<proteinExistence type="predicted"/>
<dbReference type="AlphaFoldDB" id="A0A540MPM2"/>
<evidence type="ECO:0000256" key="1">
    <source>
        <dbReference type="SAM" id="MobiDB-lite"/>
    </source>
</evidence>
<dbReference type="Proteomes" id="UP000315295">
    <property type="component" value="Unassembled WGS sequence"/>
</dbReference>
<reference evidence="2 3" key="1">
    <citation type="journal article" date="2019" name="G3 (Bethesda)">
        <title>Sequencing of a Wild Apple (Malus baccata) Genome Unravels the Differences Between Cultivated and Wild Apple Species Regarding Disease Resistance and Cold Tolerance.</title>
        <authorList>
            <person name="Chen X."/>
        </authorList>
    </citation>
    <scope>NUCLEOTIDE SEQUENCE [LARGE SCALE GENOMIC DNA]</scope>
    <source>
        <strain evidence="3">cv. Shandingzi</strain>
        <tissue evidence="2">Leaves</tissue>
    </source>
</reference>
<comment type="caution">
    <text evidence="2">The sequence shown here is derived from an EMBL/GenBank/DDBJ whole genome shotgun (WGS) entry which is preliminary data.</text>
</comment>
<organism evidence="2 3">
    <name type="scientific">Malus baccata</name>
    <name type="common">Siberian crab apple</name>
    <name type="synonym">Pyrus baccata</name>
    <dbReference type="NCBI Taxonomy" id="106549"/>
    <lineage>
        <taxon>Eukaryota</taxon>
        <taxon>Viridiplantae</taxon>
        <taxon>Streptophyta</taxon>
        <taxon>Embryophyta</taxon>
        <taxon>Tracheophyta</taxon>
        <taxon>Spermatophyta</taxon>
        <taxon>Magnoliopsida</taxon>
        <taxon>eudicotyledons</taxon>
        <taxon>Gunneridae</taxon>
        <taxon>Pentapetalae</taxon>
        <taxon>rosids</taxon>
        <taxon>fabids</taxon>
        <taxon>Rosales</taxon>
        <taxon>Rosaceae</taxon>
        <taxon>Amygdaloideae</taxon>
        <taxon>Maleae</taxon>
        <taxon>Malus</taxon>
    </lineage>
</organism>
<name>A0A540MPM2_MALBA</name>
<accession>A0A540MPM2</accession>
<evidence type="ECO:0000313" key="2">
    <source>
        <dbReference type="EMBL" id="TQE00173.1"/>
    </source>
</evidence>
<dbReference type="EMBL" id="VIEB01000220">
    <property type="protein sequence ID" value="TQE00173.1"/>
    <property type="molecule type" value="Genomic_DNA"/>
</dbReference>
<dbReference type="STRING" id="106549.A0A540MPM2"/>
<feature type="region of interest" description="Disordered" evidence="1">
    <location>
        <begin position="229"/>
        <end position="252"/>
    </location>
</feature>
<dbReference type="PANTHER" id="PTHR34193">
    <property type="entry name" value="OS11G0199801 PROTEIN"/>
    <property type="match status" value="1"/>
</dbReference>
<keyword evidence="3" id="KW-1185">Reference proteome</keyword>
<gene>
    <name evidence="2" type="ORF">C1H46_014185</name>
</gene>
<protein>
    <submittedName>
        <fullName evidence="2">Uncharacterized protein</fullName>
    </submittedName>
</protein>
<evidence type="ECO:0000313" key="3">
    <source>
        <dbReference type="Proteomes" id="UP000315295"/>
    </source>
</evidence>
<feature type="region of interest" description="Disordered" evidence="1">
    <location>
        <begin position="189"/>
        <end position="214"/>
    </location>
</feature>